<evidence type="ECO:0000313" key="1">
    <source>
        <dbReference type="EMBL" id="CAG7653109.1"/>
    </source>
</evidence>
<name>A0ABN7TV14_9BACL</name>
<organism evidence="1 2">
    <name type="scientific">Paenibacillus allorhizosphaerae</name>
    <dbReference type="NCBI Taxonomy" id="2849866"/>
    <lineage>
        <taxon>Bacteria</taxon>
        <taxon>Bacillati</taxon>
        <taxon>Bacillota</taxon>
        <taxon>Bacilli</taxon>
        <taxon>Bacillales</taxon>
        <taxon>Paenibacillaceae</taxon>
        <taxon>Paenibacillus</taxon>
    </lineage>
</organism>
<dbReference type="EMBL" id="CAJVCE010000019">
    <property type="protein sequence ID" value="CAG7653109.1"/>
    <property type="molecule type" value="Genomic_DNA"/>
</dbReference>
<comment type="caution">
    <text evidence="1">The sequence shown here is derived from an EMBL/GenBank/DDBJ whole genome shotgun (WGS) entry which is preliminary data.</text>
</comment>
<accession>A0ABN7TV14</accession>
<reference evidence="1 2" key="1">
    <citation type="submission" date="2021-06" db="EMBL/GenBank/DDBJ databases">
        <authorList>
            <person name="Criscuolo A."/>
        </authorList>
    </citation>
    <scope>NUCLEOTIDE SEQUENCE [LARGE SCALE GENOMIC DNA]</scope>
    <source>
        <strain evidence="2">CIP 111802</strain>
    </source>
</reference>
<evidence type="ECO:0000313" key="2">
    <source>
        <dbReference type="Proteomes" id="UP000730618"/>
    </source>
</evidence>
<sequence length="74" mass="8431">MKEKVLEAYSRLVKDYEHNVDTESPYNAHYERPAMMKLLPDDMSGLAVLDAGCAAPAGTRSNWYNAVQQRRRSI</sequence>
<gene>
    <name evidence="1" type="ORF">PAECIP111802_05399</name>
</gene>
<proteinExistence type="predicted"/>
<keyword evidence="2" id="KW-1185">Reference proteome</keyword>
<dbReference type="Proteomes" id="UP000730618">
    <property type="component" value="Unassembled WGS sequence"/>
</dbReference>
<protein>
    <submittedName>
        <fullName evidence="1">Uncharacterized protein</fullName>
    </submittedName>
</protein>